<organism evidence="2 3">
    <name type="scientific">Stappia phage SI01</name>
    <dbReference type="NCBI Taxonomy" id="2847766"/>
    <lineage>
        <taxon>Viruses</taxon>
        <taxon>Duplodnaviria</taxon>
        <taxon>Heunggongvirae</taxon>
        <taxon>Uroviricota</taxon>
        <taxon>Caudoviricetes</taxon>
        <taxon>Autographivirales</taxon>
        <taxon>Dunnvirinae</taxon>
        <taxon>Songlingvirus</taxon>
        <taxon>Songlingvirus SI01</taxon>
    </lineage>
</organism>
<sequence length="285" mass="29566">MVVKAGETQGAGAEDLSDGQSDGAGAPVAPKVVNTGAGGDGILPVEKKAEEPQDEQTPPADAAADTGDEADAPEENTPPLTEWVEFDDPSASAAIELLKEAGVTPAEASSIFDKAVQSGDLRDIDRKALEAKVGRAKAQLIMNGVHDYHTRTTETNQKTVQTVHEIFGGESGWNTVRDWAQVREKTDPAFKSELDSIRADLNAGGRAAKAAAMDLLTLYNGAPSTKGLGTKTATLKTGSGKPGTAPPLSRAEYVEALKEAHSKGASADAIALLSRRRAAGRKAGI</sequence>
<evidence type="ECO:0000256" key="1">
    <source>
        <dbReference type="SAM" id="MobiDB-lite"/>
    </source>
</evidence>
<proteinExistence type="predicted"/>
<dbReference type="Proteomes" id="UP000827160">
    <property type="component" value="Segment"/>
</dbReference>
<evidence type="ECO:0008006" key="4">
    <source>
        <dbReference type="Google" id="ProtNLM"/>
    </source>
</evidence>
<dbReference type="EMBL" id="MZ462995">
    <property type="protein sequence ID" value="QXP44066.1"/>
    <property type="molecule type" value="Genomic_DNA"/>
</dbReference>
<feature type="region of interest" description="Disordered" evidence="1">
    <location>
        <begin position="1"/>
        <end position="81"/>
    </location>
</feature>
<reference evidence="2" key="1">
    <citation type="submission" date="2021-06" db="EMBL/GenBank/DDBJ databases">
        <authorList>
            <person name="Nair S."/>
        </authorList>
    </citation>
    <scope>NUCLEOTIDE SEQUENCE</scope>
</reference>
<protein>
    <recommendedName>
        <fullName evidence="4">Scaffolding protein</fullName>
    </recommendedName>
</protein>
<evidence type="ECO:0000313" key="2">
    <source>
        <dbReference type="EMBL" id="QXP44066.1"/>
    </source>
</evidence>
<accession>A0AAE7VIG4</accession>
<name>A0AAE7VIG4_9CAUD</name>
<keyword evidence="3" id="KW-1185">Reference proteome</keyword>
<evidence type="ECO:0000313" key="3">
    <source>
        <dbReference type="Proteomes" id="UP000827160"/>
    </source>
</evidence>
<feature type="compositionally biased region" description="Low complexity" evidence="1">
    <location>
        <begin position="55"/>
        <end position="65"/>
    </location>
</feature>